<sequence length="452" mass="51955">MENNLYIYRESFLTDFFREENGPNNSLEYCTEDLIYAICAIGSIIDFGDDFFMYQGILFDTPEKFYYQAKYLIFQKLNSNSYNEITSIQTLLCLSYFDLGRGNDLSAWTLAGIAFRIGTFDNFELDPRLTVGNNILNTHLTLTEYEANVKTRIYWGCVIADSYISFVLGKSPTLRHLRATMPHCKNLPFLKGIESFLYFDPVAKTPIIVNISRPLEKLNVLYQLANRYHDLVYRDSSSNNGLSTLYYLEKFNVDIFHWKDSLPRDLYWTKNELKSNGYNINLMFFRYQYYLILLSFNRDFIDADNSLDETVSPALICTSAIEDLYTSIQCFSKFHSLKYASLNMVYLAILGIQIVPKLPENIALTVQKKSLINIFGSVLAEGASVYEIAKDAYEAYLANFKDLGLKHNIGSRSPDTNRSKHSLNHILAPVSFRDVQETVGFDESLIPSLNYG</sequence>
<keyword evidence="3" id="KW-0805">Transcription regulation</keyword>
<dbReference type="GO" id="GO:0003677">
    <property type="term" value="F:DNA binding"/>
    <property type="evidence" value="ECO:0007669"/>
    <property type="project" value="UniProtKB-KW"/>
</dbReference>
<gene>
    <name evidence="8" type="ORF">JL09_g1144</name>
</gene>
<dbReference type="GO" id="GO:0006351">
    <property type="term" value="P:DNA-templated transcription"/>
    <property type="evidence" value="ECO:0007669"/>
    <property type="project" value="InterPro"/>
</dbReference>
<dbReference type="PANTHER" id="PTHR31313">
    <property type="entry name" value="TY1 ENHANCER ACTIVATOR"/>
    <property type="match status" value="1"/>
</dbReference>
<keyword evidence="2" id="KW-0862">Zinc</keyword>
<dbReference type="eggNOG" id="ENOG502QTSE">
    <property type="taxonomic scope" value="Eukaryota"/>
</dbReference>
<protein>
    <recommendedName>
        <fullName evidence="7">Xylanolytic transcriptional activator regulatory domain-containing protein</fullName>
    </recommendedName>
</protein>
<proteinExistence type="predicted"/>
<keyword evidence="4" id="KW-0238">DNA-binding</keyword>
<reference evidence="9" key="1">
    <citation type="journal article" date="2014" name="Microb. Cell Fact.">
        <title>Exploiting Issatchenkia orientalis SD108 for succinic acid production.</title>
        <authorList>
            <person name="Xiao H."/>
            <person name="Shao Z."/>
            <person name="Jiang Y."/>
            <person name="Dole S."/>
            <person name="Zhao H."/>
        </authorList>
    </citation>
    <scope>NUCLEOTIDE SEQUENCE [LARGE SCALE GENOMIC DNA]</scope>
    <source>
        <strain evidence="9">SD108</strain>
    </source>
</reference>
<dbReference type="InterPro" id="IPR007219">
    <property type="entry name" value="XnlR_reg_dom"/>
</dbReference>
<keyword evidence="5" id="KW-0804">Transcription</keyword>
<organism evidence="8 9">
    <name type="scientific">Pichia kudriavzevii</name>
    <name type="common">Yeast</name>
    <name type="synonym">Issatchenkia orientalis</name>
    <dbReference type="NCBI Taxonomy" id="4909"/>
    <lineage>
        <taxon>Eukaryota</taxon>
        <taxon>Fungi</taxon>
        <taxon>Dikarya</taxon>
        <taxon>Ascomycota</taxon>
        <taxon>Saccharomycotina</taxon>
        <taxon>Pichiomycetes</taxon>
        <taxon>Pichiales</taxon>
        <taxon>Pichiaceae</taxon>
        <taxon>Pichia</taxon>
    </lineage>
</organism>
<name>A0A099P5W4_PICKU</name>
<evidence type="ECO:0000313" key="8">
    <source>
        <dbReference type="EMBL" id="KGK39632.1"/>
    </source>
</evidence>
<dbReference type="GO" id="GO:0008270">
    <property type="term" value="F:zinc ion binding"/>
    <property type="evidence" value="ECO:0007669"/>
    <property type="project" value="InterPro"/>
</dbReference>
<dbReference type="AlphaFoldDB" id="A0A099P5W4"/>
<evidence type="ECO:0000256" key="4">
    <source>
        <dbReference type="ARBA" id="ARBA00023125"/>
    </source>
</evidence>
<keyword evidence="6" id="KW-0539">Nucleus</keyword>
<evidence type="ECO:0000256" key="3">
    <source>
        <dbReference type="ARBA" id="ARBA00023015"/>
    </source>
</evidence>
<dbReference type="VEuPathDB" id="FungiDB:C5L36_0C05740"/>
<evidence type="ECO:0000256" key="6">
    <source>
        <dbReference type="ARBA" id="ARBA00023242"/>
    </source>
</evidence>
<dbReference type="Pfam" id="PF04082">
    <property type="entry name" value="Fungal_trans"/>
    <property type="match status" value="1"/>
</dbReference>
<feature type="domain" description="Xylanolytic transcriptional activator regulatory" evidence="7">
    <location>
        <begin position="7"/>
        <end position="227"/>
    </location>
</feature>
<dbReference type="HOGENOM" id="CLU_605593_0_0_1"/>
<evidence type="ECO:0000256" key="2">
    <source>
        <dbReference type="ARBA" id="ARBA00022833"/>
    </source>
</evidence>
<evidence type="ECO:0000256" key="1">
    <source>
        <dbReference type="ARBA" id="ARBA00022723"/>
    </source>
</evidence>
<dbReference type="CDD" id="cd12148">
    <property type="entry name" value="fungal_TF_MHR"/>
    <property type="match status" value="1"/>
</dbReference>
<accession>A0A099P5W4</accession>
<dbReference type="EMBL" id="JQFK01000007">
    <property type="protein sequence ID" value="KGK39632.1"/>
    <property type="molecule type" value="Genomic_DNA"/>
</dbReference>
<evidence type="ECO:0000256" key="5">
    <source>
        <dbReference type="ARBA" id="ARBA00023163"/>
    </source>
</evidence>
<dbReference type="InterPro" id="IPR051615">
    <property type="entry name" value="Transcr_Regulatory_Elem"/>
</dbReference>
<evidence type="ECO:0000313" key="9">
    <source>
        <dbReference type="Proteomes" id="UP000029867"/>
    </source>
</evidence>
<evidence type="ECO:0000259" key="7">
    <source>
        <dbReference type="Pfam" id="PF04082"/>
    </source>
</evidence>
<comment type="caution">
    <text evidence="8">The sequence shown here is derived from an EMBL/GenBank/DDBJ whole genome shotgun (WGS) entry which is preliminary data.</text>
</comment>
<keyword evidence="1" id="KW-0479">Metal-binding</keyword>
<dbReference type="PANTHER" id="PTHR31313:SF81">
    <property type="entry name" value="TY1 ENHANCER ACTIVATOR"/>
    <property type="match status" value="1"/>
</dbReference>
<dbReference type="Proteomes" id="UP000029867">
    <property type="component" value="Unassembled WGS sequence"/>
</dbReference>